<name>A0A914Y783_9BILA</name>
<sequence>MLVRVPEQNHILAQTFVFGHTNPAGIHHNGVVDEIGRKNFDSAITTMLCHPSFAENEALKKWFDSQQNILYERYGIEARLKAGYGFDKAHTNGMECNNRLFK</sequence>
<proteinExistence type="predicted"/>
<dbReference type="Proteomes" id="UP000887577">
    <property type="component" value="Unplaced"/>
</dbReference>
<evidence type="ECO:0000313" key="1">
    <source>
        <dbReference type="Proteomes" id="UP000887577"/>
    </source>
</evidence>
<protein>
    <submittedName>
        <fullName evidence="2">Uncharacterized protein</fullName>
    </submittedName>
</protein>
<dbReference type="WBParaSite" id="PSU_v2.g15129.t1">
    <property type="protein sequence ID" value="PSU_v2.g15129.t1"/>
    <property type="gene ID" value="PSU_v2.g15129"/>
</dbReference>
<reference evidence="2" key="1">
    <citation type="submission" date="2022-11" db="UniProtKB">
        <authorList>
            <consortium name="WormBaseParasite"/>
        </authorList>
    </citation>
    <scope>IDENTIFICATION</scope>
</reference>
<organism evidence="1 2">
    <name type="scientific">Panagrolaimus superbus</name>
    <dbReference type="NCBI Taxonomy" id="310955"/>
    <lineage>
        <taxon>Eukaryota</taxon>
        <taxon>Metazoa</taxon>
        <taxon>Ecdysozoa</taxon>
        <taxon>Nematoda</taxon>
        <taxon>Chromadorea</taxon>
        <taxon>Rhabditida</taxon>
        <taxon>Tylenchina</taxon>
        <taxon>Panagrolaimomorpha</taxon>
        <taxon>Panagrolaimoidea</taxon>
        <taxon>Panagrolaimidae</taxon>
        <taxon>Panagrolaimus</taxon>
    </lineage>
</organism>
<accession>A0A914Y783</accession>
<keyword evidence="1" id="KW-1185">Reference proteome</keyword>
<evidence type="ECO:0000313" key="2">
    <source>
        <dbReference type="WBParaSite" id="PSU_v2.g15129.t1"/>
    </source>
</evidence>
<dbReference type="AlphaFoldDB" id="A0A914Y783"/>